<comment type="caution">
    <text evidence="2">The sequence shown here is derived from an EMBL/GenBank/DDBJ whole genome shotgun (WGS) entry which is preliminary data.</text>
</comment>
<keyword evidence="3" id="KW-1185">Reference proteome</keyword>
<evidence type="ECO:0000256" key="1">
    <source>
        <dbReference type="SAM" id="SignalP"/>
    </source>
</evidence>
<sequence length="60" mass="6394">MAITLSKGAIALFLVTAVVSRVSVATVYKVGVSAGWSVPAAERDINFTLNLLYNVYGTQF</sequence>
<dbReference type="AlphaFoldDB" id="A0AAP0LPE8"/>
<proteinExistence type="predicted"/>
<keyword evidence="1" id="KW-0732">Signal</keyword>
<name>A0AAP0LPE8_9ROSI</name>
<organism evidence="2 3">
    <name type="scientific">Citrus x changshan-huyou</name>
    <dbReference type="NCBI Taxonomy" id="2935761"/>
    <lineage>
        <taxon>Eukaryota</taxon>
        <taxon>Viridiplantae</taxon>
        <taxon>Streptophyta</taxon>
        <taxon>Embryophyta</taxon>
        <taxon>Tracheophyta</taxon>
        <taxon>Spermatophyta</taxon>
        <taxon>Magnoliopsida</taxon>
        <taxon>eudicotyledons</taxon>
        <taxon>Gunneridae</taxon>
        <taxon>Pentapetalae</taxon>
        <taxon>rosids</taxon>
        <taxon>malvids</taxon>
        <taxon>Sapindales</taxon>
        <taxon>Rutaceae</taxon>
        <taxon>Aurantioideae</taxon>
        <taxon>Citrus</taxon>
    </lineage>
</organism>
<feature type="signal peptide" evidence="1">
    <location>
        <begin position="1"/>
        <end position="20"/>
    </location>
</feature>
<dbReference type="EMBL" id="JBCGBO010000025">
    <property type="protein sequence ID" value="KAK9176694.1"/>
    <property type="molecule type" value="Genomic_DNA"/>
</dbReference>
<evidence type="ECO:0008006" key="4">
    <source>
        <dbReference type="Google" id="ProtNLM"/>
    </source>
</evidence>
<feature type="chain" id="PRO_5042930831" description="CASP-like protein" evidence="1">
    <location>
        <begin position="21"/>
        <end position="60"/>
    </location>
</feature>
<gene>
    <name evidence="2" type="ORF">WN944_028713</name>
</gene>
<evidence type="ECO:0000313" key="3">
    <source>
        <dbReference type="Proteomes" id="UP001428341"/>
    </source>
</evidence>
<reference evidence="2 3" key="1">
    <citation type="submission" date="2024-05" db="EMBL/GenBank/DDBJ databases">
        <title>Haplotype-resolved chromosome-level genome assembly of Huyou (Citrus changshanensis).</title>
        <authorList>
            <person name="Miao C."/>
            <person name="Chen W."/>
            <person name="Wu Y."/>
            <person name="Wang L."/>
            <person name="Zhao S."/>
            <person name="Grierson D."/>
            <person name="Xu C."/>
            <person name="Chen K."/>
        </authorList>
    </citation>
    <scope>NUCLEOTIDE SEQUENCE [LARGE SCALE GENOMIC DNA]</scope>
    <source>
        <strain evidence="2">01-14</strain>
        <tissue evidence="2">Leaf</tissue>
    </source>
</reference>
<accession>A0AAP0LPE8</accession>
<protein>
    <recommendedName>
        <fullName evidence="4">CASP-like protein</fullName>
    </recommendedName>
</protein>
<dbReference type="Proteomes" id="UP001428341">
    <property type="component" value="Unassembled WGS sequence"/>
</dbReference>
<evidence type="ECO:0000313" key="2">
    <source>
        <dbReference type="EMBL" id="KAK9176694.1"/>
    </source>
</evidence>